<keyword evidence="2" id="KW-0255">Endonuclease</keyword>
<gene>
    <name evidence="2" type="ORF">QE152_g30589</name>
</gene>
<dbReference type="Gene3D" id="3.60.10.10">
    <property type="entry name" value="Endonuclease/exonuclease/phosphatase"/>
    <property type="match status" value="1"/>
</dbReference>
<organism evidence="2 3">
    <name type="scientific">Popillia japonica</name>
    <name type="common">Japanese beetle</name>
    <dbReference type="NCBI Taxonomy" id="7064"/>
    <lineage>
        <taxon>Eukaryota</taxon>
        <taxon>Metazoa</taxon>
        <taxon>Ecdysozoa</taxon>
        <taxon>Arthropoda</taxon>
        <taxon>Hexapoda</taxon>
        <taxon>Insecta</taxon>
        <taxon>Pterygota</taxon>
        <taxon>Neoptera</taxon>
        <taxon>Endopterygota</taxon>
        <taxon>Coleoptera</taxon>
        <taxon>Polyphaga</taxon>
        <taxon>Scarabaeiformia</taxon>
        <taxon>Scarabaeidae</taxon>
        <taxon>Rutelinae</taxon>
        <taxon>Popillia</taxon>
    </lineage>
</organism>
<name>A0AAW1JE41_POPJA</name>
<dbReference type="Pfam" id="PF03372">
    <property type="entry name" value="Exo_endo_phos"/>
    <property type="match status" value="1"/>
</dbReference>
<evidence type="ECO:0000313" key="3">
    <source>
        <dbReference type="Proteomes" id="UP001458880"/>
    </source>
</evidence>
<dbReference type="InterPro" id="IPR005135">
    <property type="entry name" value="Endo/exonuclease/phosphatase"/>
</dbReference>
<dbReference type="Proteomes" id="UP001458880">
    <property type="component" value="Unassembled WGS sequence"/>
</dbReference>
<protein>
    <submittedName>
        <fullName evidence="2">Endonuclease-reverse transcriptase</fullName>
    </submittedName>
</protein>
<dbReference type="PANTHER" id="PTHR33776">
    <property type="entry name" value="ENDO/EXONUCLEASE/PHOSPHATASE DOMAIN-CONTAINING PROTEIN"/>
    <property type="match status" value="1"/>
</dbReference>
<dbReference type="PANTHER" id="PTHR33776:SF3">
    <property type="entry name" value="PHD-TYPE DOMAIN-CONTAINING PROTEIN"/>
    <property type="match status" value="1"/>
</dbReference>
<dbReference type="InterPro" id="IPR036691">
    <property type="entry name" value="Endo/exonu/phosph_ase_sf"/>
</dbReference>
<comment type="caution">
    <text evidence="2">The sequence shown here is derived from an EMBL/GenBank/DDBJ whole genome shotgun (WGS) entry which is preliminary data.</text>
</comment>
<dbReference type="AlphaFoldDB" id="A0AAW1JE41"/>
<proteinExistence type="predicted"/>
<sequence>MMIKLAHINIRSLIAHFNDLVEHINSFDYDILAVGETWLTSATVRVDGYTFLRCDRSARGGGVGFYIRDNTCCRVLESSNNIEQLWVNIGRGSNNTIFGVIYRPPTMPIRVFIDELESSISNFLPMSNELICTGDFNIDLLKTDSLPTLKFVEALEVLGFHQIITEPTRVAKSSASFIDLILVSNVSSVQAAGVRSVEFSDHDVVYCNTIFQQHLASIHLDDILYVHDINAKVHILSTRLIEIFNLHAPIKTIIPRTSKSPWITDVIKTMILFRDRARTRFLKTRLEGDWNHYKDLRNLTRQAIMREKKAYFRYLDKTHNPNCIWKELKSLNISNKKQIALPPHLRNIEDINNHFVNSVPKSVTNNSLLLDYYQTHTKNNISNDFYFSLIDEEQVSRALDSISSTACGSDDLSLILGNKL</sequence>
<dbReference type="GO" id="GO:0004519">
    <property type="term" value="F:endonuclease activity"/>
    <property type="evidence" value="ECO:0007669"/>
    <property type="project" value="UniProtKB-KW"/>
</dbReference>
<dbReference type="SUPFAM" id="SSF56219">
    <property type="entry name" value="DNase I-like"/>
    <property type="match status" value="1"/>
</dbReference>
<keyword evidence="2" id="KW-0540">Nuclease</keyword>
<keyword evidence="2" id="KW-0378">Hydrolase</keyword>
<reference evidence="2 3" key="1">
    <citation type="journal article" date="2024" name="BMC Genomics">
        <title>De novo assembly and annotation of Popillia japonica's genome with initial clues to its potential as an invasive pest.</title>
        <authorList>
            <person name="Cucini C."/>
            <person name="Boschi S."/>
            <person name="Funari R."/>
            <person name="Cardaioli E."/>
            <person name="Iannotti N."/>
            <person name="Marturano G."/>
            <person name="Paoli F."/>
            <person name="Bruttini M."/>
            <person name="Carapelli A."/>
            <person name="Frati F."/>
            <person name="Nardi F."/>
        </authorList>
    </citation>
    <scope>NUCLEOTIDE SEQUENCE [LARGE SCALE GENOMIC DNA]</scope>
    <source>
        <strain evidence="2">DMR45628</strain>
    </source>
</reference>
<accession>A0AAW1JE41</accession>
<feature type="domain" description="Endonuclease/exonuclease/phosphatase" evidence="1">
    <location>
        <begin position="9"/>
        <end position="202"/>
    </location>
</feature>
<evidence type="ECO:0000259" key="1">
    <source>
        <dbReference type="Pfam" id="PF03372"/>
    </source>
</evidence>
<evidence type="ECO:0000313" key="2">
    <source>
        <dbReference type="EMBL" id="KAK9701504.1"/>
    </source>
</evidence>
<keyword evidence="3" id="KW-1185">Reference proteome</keyword>
<dbReference type="EMBL" id="JASPKY010000413">
    <property type="protein sequence ID" value="KAK9701504.1"/>
    <property type="molecule type" value="Genomic_DNA"/>
</dbReference>